<dbReference type="SUPFAM" id="SSF48150">
    <property type="entry name" value="DNA-glycosylase"/>
    <property type="match status" value="1"/>
</dbReference>
<dbReference type="Gene3D" id="1.10.340.30">
    <property type="entry name" value="Hypothetical protein, domain 2"/>
    <property type="match status" value="1"/>
</dbReference>
<organism evidence="1">
    <name type="scientific">marine metagenome</name>
    <dbReference type="NCBI Taxonomy" id="408172"/>
    <lineage>
        <taxon>unclassified sequences</taxon>
        <taxon>metagenomes</taxon>
        <taxon>ecological metagenomes</taxon>
    </lineage>
</organism>
<dbReference type="GO" id="GO:0006284">
    <property type="term" value="P:base-excision repair"/>
    <property type="evidence" value="ECO:0007669"/>
    <property type="project" value="InterPro"/>
</dbReference>
<protein>
    <recommendedName>
        <fullName evidence="2">DNA-3-methyladenine glycosylase I</fullName>
    </recommendedName>
</protein>
<proteinExistence type="predicted"/>
<dbReference type="EMBL" id="UINC01087137">
    <property type="protein sequence ID" value="SVC36254.1"/>
    <property type="molecule type" value="Genomic_DNA"/>
</dbReference>
<reference evidence="1" key="1">
    <citation type="submission" date="2018-05" db="EMBL/GenBank/DDBJ databases">
        <authorList>
            <person name="Lanie J.A."/>
            <person name="Ng W.-L."/>
            <person name="Kazmierczak K.M."/>
            <person name="Andrzejewski T.M."/>
            <person name="Davidsen T.M."/>
            <person name="Wayne K.J."/>
            <person name="Tettelin H."/>
            <person name="Glass J.I."/>
            <person name="Rusch D."/>
            <person name="Podicherti R."/>
            <person name="Tsui H.-C.T."/>
            <person name="Winkler M.E."/>
        </authorList>
    </citation>
    <scope>NUCLEOTIDE SEQUENCE</scope>
</reference>
<name>A0A382LHB3_9ZZZZ</name>
<dbReference type="PANTHER" id="PTHR30037:SF4">
    <property type="entry name" value="DNA-3-METHYLADENINE GLYCOSYLASE I"/>
    <property type="match status" value="1"/>
</dbReference>
<evidence type="ECO:0000313" key="1">
    <source>
        <dbReference type="EMBL" id="SVC36254.1"/>
    </source>
</evidence>
<accession>A0A382LHB3</accession>
<dbReference type="InterPro" id="IPR011257">
    <property type="entry name" value="DNA_glycosylase"/>
</dbReference>
<dbReference type="AlphaFoldDB" id="A0A382LHB3"/>
<dbReference type="PANTHER" id="PTHR30037">
    <property type="entry name" value="DNA-3-METHYLADENINE GLYCOSYLASE 1"/>
    <property type="match status" value="1"/>
</dbReference>
<sequence length="217" mass="25063">MNNQHLHTAQDGITRCWWCGDDPEYINYHDQEWGRPVADDFLLFEKICLEGFQSGLSWLTILRKRENFRKSFTGFDFNKITEFDENHIELLLQNSGIIRHRGKIEATINNAHRALEAVEEFGSLASYIWSWEPEVPEPHLGKDICSYPIPSITKTSQLLSKDLKTRGWKFFGPTTAYAFMQAMGLVNDHIEGCALRKSVLELRSEFVNPSKNFYGNA</sequence>
<dbReference type="InterPro" id="IPR005019">
    <property type="entry name" value="Adenine_glyco"/>
</dbReference>
<evidence type="ECO:0008006" key="2">
    <source>
        <dbReference type="Google" id="ProtNLM"/>
    </source>
</evidence>
<gene>
    <name evidence="1" type="ORF">METZ01_LOCUS289108</name>
</gene>
<dbReference type="Pfam" id="PF03352">
    <property type="entry name" value="Adenine_glyco"/>
    <property type="match status" value="1"/>
</dbReference>
<dbReference type="GO" id="GO:0008725">
    <property type="term" value="F:DNA-3-methyladenine glycosylase activity"/>
    <property type="evidence" value="ECO:0007669"/>
    <property type="project" value="InterPro"/>
</dbReference>
<dbReference type="InterPro" id="IPR052891">
    <property type="entry name" value="DNA-3mA_glycosylase"/>
</dbReference>